<feature type="compositionally biased region" description="Basic and acidic residues" evidence="4">
    <location>
        <begin position="72"/>
        <end position="83"/>
    </location>
</feature>
<dbReference type="GO" id="GO:0003677">
    <property type="term" value="F:DNA binding"/>
    <property type="evidence" value="ECO:0007669"/>
    <property type="project" value="UniProtKB-KW"/>
</dbReference>
<keyword evidence="1" id="KW-0805">Transcription regulation</keyword>
<evidence type="ECO:0000256" key="3">
    <source>
        <dbReference type="ARBA" id="ARBA00023163"/>
    </source>
</evidence>
<dbReference type="InterPro" id="IPR014757">
    <property type="entry name" value="Tscrpt_reg_IclR_C"/>
</dbReference>
<evidence type="ECO:0000256" key="4">
    <source>
        <dbReference type="SAM" id="MobiDB-lite"/>
    </source>
</evidence>
<dbReference type="GO" id="GO:0045892">
    <property type="term" value="P:negative regulation of DNA-templated transcription"/>
    <property type="evidence" value="ECO:0007669"/>
    <property type="project" value="TreeGrafter"/>
</dbReference>
<protein>
    <submittedName>
        <fullName evidence="7">IclR family transcriptional regulator</fullName>
    </submittedName>
</protein>
<dbReference type="SMART" id="SM00346">
    <property type="entry name" value="HTH_ICLR"/>
    <property type="match status" value="1"/>
</dbReference>
<proteinExistence type="predicted"/>
<dbReference type="PANTHER" id="PTHR30136:SF24">
    <property type="entry name" value="HTH-TYPE TRANSCRIPTIONAL REPRESSOR ALLR"/>
    <property type="match status" value="1"/>
</dbReference>
<reference evidence="7 8" key="1">
    <citation type="submission" date="2018-12" db="EMBL/GenBank/DDBJ databases">
        <authorList>
            <person name="Li F."/>
        </authorList>
    </citation>
    <scope>NUCLEOTIDE SEQUENCE [LARGE SCALE GENOMIC DNA]</scope>
    <source>
        <strain evidence="7 8">8H24J-4-2</strain>
    </source>
</reference>
<dbReference type="InterPro" id="IPR050707">
    <property type="entry name" value="HTH_MetabolicPath_Reg"/>
</dbReference>
<evidence type="ECO:0000313" key="7">
    <source>
        <dbReference type="EMBL" id="RWZ68342.1"/>
    </source>
</evidence>
<dbReference type="SUPFAM" id="SSF55781">
    <property type="entry name" value="GAF domain-like"/>
    <property type="match status" value="1"/>
</dbReference>
<name>A0A444QFG9_9MICO</name>
<gene>
    <name evidence="7" type="ORF">ELQ92_03740</name>
</gene>
<dbReference type="PROSITE" id="PS51077">
    <property type="entry name" value="HTH_ICLR"/>
    <property type="match status" value="1"/>
</dbReference>
<sequence length="329" mass="34982">MRRASEWTRARASSRHRTAPTRPRRSSASTRRGRSRASPNGPISRRTVSRTSTSPATSPTCRSSNRPSTCARECRSDRPDRRRIGSLQQPRPRGGTMNDQADAGGSRSVERALRVLHEIAAASEPVSLSAASRAVGLPTSTVARLLKTLESSGFLRRDTAGHYVAGTKILQIGAIAVGNLALYNLAEPHLHELSEYTGETAYLAVPDGEDTAVYLRQVESPRAIRHATWTGRAITTVGTALGSVLGGRLGDGGFVLSRGTPIEPDAAAAAAPITDARGNIVGALSIIGPSFRITEEELASYGARVRHHADLLSTELHILPGTPPRRAAG</sequence>
<keyword evidence="3" id="KW-0804">Transcription</keyword>
<dbReference type="InterPro" id="IPR036388">
    <property type="entry name" value="WH-like_DNA-bd_sf"/>
</dbReference>
<keyword evidence="8" id="KW-1185">Reference proteome</keyword>
<dbReference type="PROSITE" id="PS51078">
    <property type="entry name" value="ICLR_ED"/>
    <property type="match status" value="1"/>
</dbReference>
<dbReference type="InterPro" id="IPR029016">
    <property type="entry name" value="GAF-like_dom_sf"/>
</dbReference>
<dbReference type="SUPFAM" id="SSF46785">
    <property type="entry name" value="Winged helix' DNA-binding domain"/>
    <property type="match status" value="1"/>
</dbReference>
<dbReference type="Pfam" id="PF01614">
    <property type="entry name" value="IclR_C"/>
    <property type="match status" value="2"/>
</dbReference>
<feature type="compositionally biased region" description="Low complexity" evidence="4">
    <location>
        <begin position="36"/>
        <end position="64"/>
    </location>
</feature>
<evidence type="ECO:0000313" key="8">
    <source>
        <dbReference type="Proteomes" id="UP000288603"/>
    </source>
</evidence>
<dbReference type="Proteomes" id="UP000288603">
    <property type="component" value="Unassembled WGS sequence"/>
</dbReference>
<dbReference type="PANTHER" id="PTHR30136">
    <property type="entry name" value="HELIX-TURN-HELIX TRANSCRIPTIONAL REGULATOR, ICLR FAMILY"/>
    <property type="match status" value="1"/>
</dbReference>
<dbReference type="GO" id="GO:0003700">
    <property type="term" value="F:DNA-binding transcription factor activity"/>
    <property type="evidence" value="ECO:0007669"/>
    <property type="project" value="TreeGrafter"/>
</dbReference>
<dbReference type="Pfam" id="PF09339">
    <property type="entry name" value="HTH_IclR"/>
    <property type="match status" value="1"/>
</dbReference>
<evidence type="ECO:0000259" key="6">
    <source>
        <dbReference type="PROSITE" id="PS51078"/>
    </source>
</evidence>
<keyword evidence="2" id="KW-0238">DNA-binding</keyword>
<dbReference type="OrthoDB" id="7274111at2"/>
<evidence type="ECO:0000259" key="5">
    <source>
        <dbReference type="PROSITE" id="PS51077"/>
    </source>
</evidence>
<evidence type="ECO:0000256" key="2">
    <source>
        <dbReference type="ARBA" id="ARBA00023125"/>
    </source>
</evidence>
<accession>A0A444QFG9</accession>
<dbReference type="Gene3D" id="3.30.450.40">
    <property type="match status" value="2"/>
</dbReference>
<dbReference type="InterPro" id="IPR005471">
    <property type="entry name" value="Tscrpt_reg_IclR_N"/>
</dbReference>
<feature type="domain" description="HTH iclR-type" evidence="5">
    <location>
        <begin position="106"/>
        <end position="167"/>
    </location>
</feature>
<evidence type="ECO:0000256" key="1">
    <source>
        <dbReference type="ARBA" id="ARBA00023015"/>
    </source>
</evidence>
<organism evidence="7 8">
    <name type="scientific">Labedella populi</name>
    <dbReference type="NCBI Taxonomy" id="2498850"/>
    <lineage>
        <taxon>Bacteria</taxon>
        <taxon>Bacillati</taxon>
        <taxon>Actinomycetota</taxon>
        <taxon>Actinomycetes</taxon>
        <taxon>Micrococcales</taxon>
        <taxon>Microbacteriaceae</taxon>
        <taxon>Labedella</taxon>
    </lineage>
</organism>
<dbReference type="InterPro" id="IPR036390">
    <property type="entry name" value="WH_DNA-bd_sf"/>
</dbReference>
<feature type="region of interest" description="Disordered" evidence="4">
    <location>
        <begin position="1"/>
        <end position="107"/>
    </location>
</feature>
<feature type="domain" description="IclR-ED" evidence="6">
    <location>
        <begin position="168"/>
        <end position="318"/>
    </location>
</feature>
<dbReference type="EMBL" id="RZNC01000001">
    <property type="protein sequence ID" value="RWZ68342.1"/>
    <property type="molecule type" value="Genomic_DNA"/>
</dbReference>
<comment type="caution">
    <text evidence="7">The sequence shown here is derived from an EMBL/GenBank/DDBJ whole genome shotgun (WGS) entry which is preliminary data.</text>
</comment>
<dbReference type="Gene3D" id="1.10.10.10">
    <property type="entry name" value="Winged helix-like DNA-binding domain superfamily/Winged helix DNA-binding domain"/>
    <property type="match status" value="1"/>
</dbReference>
<dbReference type="AlphaFoldDB" id="A0A444QFG9"/>
<feature type="compositionally biased region" description="Basic residues" evidence="4">
    <location>
        <begin position="12"/>
        <end position="35"/>
    </location>
</feature>